<gene>
    <name evidence="1" type="ORF">FBZ96_107239</name>
</gene>
<evidence type="ECO:0000313" key="2">
    <source>
        <dbReference type="Proteomes" id="UP000319949"/>
    </source>
</evidence>
<dbReference type="STRING" id="1803665.GCA_001641335_07004"/>
<dbReference type="GO" id="GO:0015716">
    <property type="term" value="P:organic phosphonate transport"/>
    <property type="evidence" value="ECO:0007669"/>
    <property type="project" value="InterPro"/>
</dbReference>
<dbReference type="InterPro" id="IPR009609">
    <property type="entry name" value="Phosphonate_metab_PhnG"/>
</dbReference>
<keyword evidence="2" id="KW-1185">Reference proteome</keyword>
<comment type="caution">
    <text evidence="1">The sequence shown here is derived from an EMBL/GenBank/DDBJ whole genome shotgun (WGS) entry which is preliminary data.</text>
</comment>
<reference evidence="1 2" key="1">
    <citation type="submission" date="2019-06" db="EMBL/GenBank/DDBJ databases">
        <title>Genomic Encyclopedia of Type Strains, Phase IV (KMG-V): Genome sequencing to study the core and pangenomes of soil and plant-associated prokaryotes.</title>
        <authorList>
            <person name="Whitman W."/>
        </authorList>
    </citation>
    <scope>NUCLEOTIDE SEQUENCE [LARGE SCALE GENOMIC DNA]</scope>
    <source>
        <strain evidence="1 2">BR 510</strain>
    </source>
</reference>
<dbReference type="OrthoDB" id="530475at2"/>
<name>A0A560DFZ9_9BRAD</name>
<organism evidence="1 2">
    <name type="scientific">Bradyrhizobium stylosanthis</name>
    <dbReference type="NCBI Taxonomy" id="1803665"/>
    <lineage>
        <taxon>Bacteria</taxon>
        <taxon>Pseudomonadati</taxon>
        <taxon>Pseudomonadota</taxon>
        <taxon>Alphaproteobacteria</taxon>
        <taxon>Hyphomicrobiales</taxon>
        <taxon>Nitrobacteraceae</taxon>
        <taxon>Bradyrhizobium</taxon>
    </lineage>
</organism>
<dbReference type="Proteomes" id="UP000319949">
    <property type="component" value="Unassembled WGS sequence"/>
</dbReference>
<proteinExistence type="predicted"/>
<protein>
    <submittedName>
        <fullName evidence="1">Alpha-D-ribose 1-methylphosphonate 5-triphosphate synthase subunit PhnG</fullName>
    </submittedName>
</protein>
<dbReference type="GO" id="GO:0019634">
    <property type="term" value="P:organic phosphonate metabolic process"/>
    <property type="evidence" value="ECO:0007669"/>
    <property type="project" value="InterPro"/>
</dbReference>
<sequence>MKLSSIIDNFGSASFVKGAVDPVTPHNTQQAQRKAAMAVLAHAEAGEIAARLRNLALPAHQDLRTPENGLVMLRGRVGGDGAPFNLGEATVSRAAVRLASGEVGFGYTLGRDSEKARLIALCDALVQSRDFGPAVERDVIAPLREQLTVRQKQAAAETAATKVDFYTMVRGEG</sequence>
<dbReference type="NCBIfam" id="TIGR03293">
    <property type="entry name" value="PhnG_redo"/>
    <property type="match status" value="1"/>
</dbReference>
<dbReference type="AlphaFoldDB" id="A0A560DFZ9"/>
<accession>A0A560DFZ9</accession>
<dbReference type="Pfam" id="PF06754">
    <property type="entry name" value="PhnG"/>
    <property type="match status" value="1"/>
</dbReference>
<dbReference type="EMBL" id="VITK01000007">
    <property type="protein sequence ID" value="TWA96047.1"/>
    <property type="molecule type" value="Genomic_DNA"/>
</dbReference>
<evidence type="ECO:0000313" key="1">
    <source>
        <dbReference type="EMBL" id="TWA96047.1"/>
    </source>
</evidence>